<dbReference type="GO" id="GO:0005886">
    <property type="term" value="C:plasma membrane"/>
    <property type="evidence" value="ECO:0007669"/>
    <property type="project" value="UniProtKB-SubCell"/>
</dbReference>
<feature type="transmembrane region" description="Helical" evidence="17">
    <location>
        <begin position="94"/>
        <end position="112"/>
    </location>
</feature>
<dbReference type="PANTHER" id="PTHR30622:SF2">
    <property type="entry name" value="UNDECAPRENYL-DIPHOSPHATASE"/>
    <property type="match status" value="1"/>
</dbReference>
<feature type="transmembrane region" description="Helical" evidence="17">
    <location>
        <begin position="227"/>
        <end position="248"/>
    </location>
</feature>
<keyword evidence="10 17" id="KW-1133">Transmembrane helix</keyword>
<evidence type="ECO:0000256" key="6">
    <source>
        <dbReference type="ARBA" id="ARBA00022692"/>
    </source>
</evidence>
<dbReference type="PANTHER" id="PTHR30622">
    <property type="entry name" value="UNDECAPRENYL-DIPHOSPHATASE"/>
    <property type="match status" value="1"/>
</dbReference>
<comment type="caution">
    <text evidence="18">The sequence shown here is derived from an EMBL/GenBank/DDBJ whole genome shotgun (WGS) entry which is preliminary data.</text>
</comment>
<reference evidence="18 19" key="1">
    <citation type="submission" date="2019-03" db="EMBL/GenBank/DDBJ databases">
        <title>Genomic Encyclopedia of Type Strains, Phase IV (KMG-IV): sequencing the most valuable type-strain genomes for metagenomic binning, comparative biology and taxonomic classification.</title>
        <authorList>
            <person name="Goeker M."/>
        </authorList>
    </citation>
    <scope>NUCLEOTIDE SEQUENCE [LARGE SCALE GENOMIC DNA]</scope>
    <source>
        <strain evidence="18 19">DSM 100433</strain>
    </source>
</reference>
<keyword evidence="12 17" id="KW-0046">Antibiotic resistance</keyword>
<evidence type="ECO:0000256" key="11">
    <source>
        <dbReference type="ARBA" id="ARBA00023136"/>
    </source>
</evidence>
<evidence type="ECO:0000313" key="18">
    <source>
        <dbReference type="EMBL" id="TCL42447.1"/>
    </source>
</evidence>
<keyword evidence="13 17" id="KW-0961">Cell wall biogenesis/degradation</keyword>
<evidence type="ECO:0000256" key="4">
    <source>
        <dbReference type="ARBA" id="ARBA00021581"/>
    </source>
</evidence>
<evidence type="ECO:0000256" key="2">
    <source>
        <dbReference type="ARBA" id="ARBA00010621"/>
    </source>
</evidence>
<comment type="function">
    <text evidence="17">Catalyzes the dephosphorylation of undecaprenyl diphosphate (UPP). Confers resistance to bacitracin.</text>
</comment>
<evidence type="ECO:0000256" key="17">
    <source>
        <dbReference type="HAMAP-Rule" id="MF_01006"/>
    </source>
</evidence>
<dbReference type="AlphaFoldDB" id="A0A9X8Y7L8"/>
<dbReference type="GO" id="GO:0071555">
    <property type="term" value="P:cell wall organization"/>
    <property type="evidence" value="ECO:0007669"/>
    <property type="project" value="UniProtKB-KW"/>
</dbReference>
<evidence type="ECO:0000256" key="5">
    <source>
        <dbReference type="ARBA" id="ARBA00022475"/>
    </source>
</evidence>
<keyword evidence="5 17" id="KW-1003">Cell membrane</keyword>
<keyword evidence="19" id="KW-1185">Reference proteome</keyword>
<name>A0A9X8Y7L8_9FIRM</name>
<proteinExistence type="inferred from homology"/>
<dbReference type="HAMAP" id="MF_01006">
    <property type="entry name" value="Undec_diphosphatase"/>
    <property type="match status" value="1"/>
</dbReference>
<sequence>MSGLQALLQGALQGLTEFLPISSSGHLSIFQYFTGLSGESGLLFTVLLHLGTLIAVFIAFWKTILELVVEFFHMLGEIFTGRFRLSQANPSQRMILLLIVSLLPLCFFILFKDFYASLSSDNDITVEGLCLIVTGILLTLADRSRKGRKTAREMRFRDALVIGVAQGIAPLPGVSRSGSTVAAGMLMGLDRQYAVTFSFIMGIPAVLGANVLELGEALGSGSFELPLVPVLIGVAAAVVFGIIAIKMVQWVVRTDKFKYFAWYTLALGSVVTVIGIVELLSGHAIQRMLLG</sequence>
<evidence type="ECO:0000256" key="9">
    <source>
        <dbReference type="ARBA" id="ARBA00022984"/>
    </source>
</evidence>
<evidence type="ECO:0000256" key="8">
    <source>
        <dbReference type="ARBA" id="ARBA00022960"/>
    </source>
</evidence>
<evidence type="ECO:0000256" key="10">
    <source>
        <dbReference type="ARBA" id="ARBA00022989"/>
    </source>
</evidence>
<keyword evidence="8 17" id="KW-0133">Cell shape</keyword>
<dbReference type="InterPro" id="IPR003824">
    <property type="entry name" value="UppP"/>
</dbReference>
<keyword evidence="9 17" id="KW-0573">Peptidoglycan synthesis</keyword>
<dbReference type="EC" id="3.6.1.27" evidence="3 17"/>
<evidence type="ECO:0000256" key="3">
    <source>
        <dbReference type="ARBA" id="ARBA00012374"/>
    </source>
</evidence>
<comment type="catalytic activity">
    <reaction evidence="16 17">
        <text>di-trans,octa-cis-undecaprenyl diphosphate + H2O = di-trans,octa-cis-undecaprenyl phosphate + phosphate + H(+)</text>
        <dbReference type="Rhea" id="RHEA:28094"/>
        <dbReference type="ChEBI" id="CHEBI:15377"/>
        <dbReference type="ChEBI" id="CHEBI:15378"/>
        <dbReference type="ChEBI" id="CHEBI:43474"/>
        <dbReference type="ChEBI" id="CHEBI:58405"/>
        <dbReference type="ChEBI" id="CHEBI:60392"/>
        <dbReference type="EC" id="3.6.1.27"/>
    </reaction>
</comment>
<keyword evidence="11 17" id="KW-0472">Membrane</keyword>
<keyword evidence="6 17" id="KW-0812">Transmembrane</keyword>
<protein>
    <recommendedName>
        <fullName evidence="4 17">Undecaprenyl-diphosphatase</fullName>
        <ecNumber evidence="3 17">3.6.1.27</ecNumber>
    </recommendedName>
    <alternativeName>
        <fullName evidence="15 17">Bacitracin resistance protein</fullName>
    </alternativeName>
    <alternativeName>
        <fullName evidence="14 17">Undecaprenyl pyrophosphate phosphatase</fullName>
    </alternativeName>
</protein>
<comment type="miscellaneous">
    <text evidence="17">Bacitracin is thought to be involved in the inhibition of peptidoglycan synthesis by sequestering undecaprenyl diphosphate, thereby reducing the pool of lipid carrier available.</text>
</comment>
<dbReference type="GO" id="GO:0050380">
    <property type="term" value="F:undecaprenyl-diphosphatase activity"/>
    <property type="evidence" value="ECO:0007669"/>
    <property type="project" value="UniProtKB-UniRule"/>
</dbReference>
<dbReference type="GO" id="GO:0009252">
    <property type="term" value="P:peptidoglycan biosynthetic process"/>
    <property type="evidence" value="ECO:0007669"/>
    <property type="project" value="UniProtKB-KW"/>
</dbReference>
<feature type="transmembrane region" description="Helical" evidence="17">
    <location>
        <begin position="260"/>
        <end position="280"/>
    </location>
</feature>
<evidence type="ECO:0000256" key="13">
    <source>
        <dbReference type="ARBA" id="ARBA00023316"/>
    </source>
</evidence>
<feature type="transmembrane region" description="Helical" evidence="17">
    <location>
        <begin position="124"/>
        <end position="142"/>
    </location>
</feature>
<evidence type="ECO:0000313" key="19">
    <source>
        <dbReference type="Proteomes" id="UP000294682"/>
    </source>
</evidence>
<evidence type="ECO:0000256" key="7">
    <source>
        <dbReference type="ARBA" id="ARBA00022801"/>
    </source>
</evidence>
<evidence type="ECO:0000256" key="15">
    <source>
        <dbReference type="ARBA" id="ARBA00032932"/>
    </source>
</evidence>
<comment type="similarity">
    <text evidence="2 17">Belongs to the UppP family.</text>
</comment>
<comment type="subcellular location">
    <subcellularLocation>
        <location evidence="1 17">Cell membrane</location>
        <topology evidence="1 17">Multi-pass membrane protein</topology>
    </subcellularLocation>
</comment>
<feature type="transmembrane region" description="Helical" evidence="17">
    <location>
        <begin position="42"/>
        <end position="61"/>
    </location>
</feature>
<evidence type="ECO:0000256" key="1">
    <source>
        <dbReference type="ARBA" id="ARBA00004651"/>
    </source>
</evidence>
<evidence type="ECO:0000256" key="16">
    <source>
        <dbReference type="ARBA" id="ARBA00047594"/>
    </source>
</evidence>
<accession>A0A9X8Y7L8</accession>
<dbReference type="Pfam" id="PF02673">
    <property type="entry name" value="BacA"/>
    <property type="match status" value="1"/>
</dbReference>
<evidence type="ECO:0000256" key="12">
    <source>
        <dbReference type="ARBA" id="ARBA00023251"/>
    </source>
</evidence>
<organism evidence="18 19">
    <name type="scientific">Harryflintia acetispora</name>
    <dbReference type="NCBI Taxonomy" id="1849041"/>
    <lineage>
        <taxon>Bacteria</taxon>
        <taxon>Bacillati</taxon>
        <taxon>Bacillota</taxon>
        <taxon>Clostridia</taxon>
        <taxon>Eubacteriales</taxon>
        <taxon>Oscillospiraceae</taxon>
        <taxon>Harryflintia</taxon>
    </lineage>
</organism>
<gene>
    <name evidence="17" type="primary">uppP</name>
    <name evidence="18" type="ORF">EDD78_11073</name>
</gene>
<dbReference type="GO" id="GO:0046677">
    <property type="term" value="P:response to antibiotic"/>
    <property type="evidence" value="ECO:0007669"/>
    <property type="project" value="UniProtKB-UniRule"/>
</dbReference>
<dbReference type="Proteomes" id="UP000294682">
    <property type="component" value="Unassembled WGS sequence"/>
</dbReference>
<feature type="transmembrane region" description="Helical" evidence="17">
    <location>
        <begin position="193"/>
        <end position="215"/>
    </location>
</feature>
<keyword evidence="7 17" id="KW-0378">Hydrolase</keyword>
<dbReference type="GO" id="GO:0008360">
    <property type="term" value="P:regulation of cell shape"/>
    <property type="evidence" value="ECO:0007669"/>
    <property type="project" value="UniProtKB-KW"/>
</dbReference>
<dbReference type="EMBL" id="SLUK01000010">
    <property type="protein sequence ID" value="TCL42447.1"/>
    <property type="molecule type" value="Genomic_DNA"/>
</dbReference>
<dbReference type="RefSeq" id="WP_159449037.1">
    <property type="nucleotide sequence ID" value="NZ_JADNAH010000028.1"/>
</dbReference>
<evidence type="ECO:0000256" key="14">
    <source>
        <dbReference type="ARBA" id="ARBA00032707"/>
    </source>
</evidence>